<dbReference type="InterPro" id="IPR011991">
    <property type="entry name" value="ArsR-like_HTH"/>
</dbReference>
<organism evidence="5">
    <name type="scientific">uncultured Microbacterium sp</name>
    <dbReference type="NCBI Taxonomy" id="191216"/>
    <lineage>
        <taxon>Bacteria</taxon>
        <taxon>Bacillati</taxon>
        <taxon>Actinomycetota</taxon>
        <taxon>Actinomycetes</taxon>
        <taxon>Micrococcales</taxon>
        <taxon>Microbacteriaceae</taxon>
        <taxon>Microbacterium</taxon>
        <taxon>environmental samples</taxon>
    </lineage>
</organism>
<dbReference type="Gene3D" id="1.10.10.10">
    <property type="entry name" value="Winged helix-like DNA-binding domain superfamily/Winged helix DNA-binding domain"/>
    <property type="match status" value="1"/>
</dbReference>
<dbReference type="InterPro" id="IPR001845">
    <property type="entry name" value="HTH_ArsR_DNA-bd_dom"/>
</dbReference>
<dbReference type="SMART" id="SM00418">
    <property type="entry name" value="HTH_ARSR"/>
    <property type="match status" value="1"/>
</dbReference>
<dbReference type="CDD" id="cd00090">
    <property type="entry name" value="HTH_ARSR"/>
    <property type="match status" value="1"/>
</dbReference>
<dbReference type="PANTHER" id="PTHR43132">
    <property type="entry name" value="ARSENICAL RESISTANCE OPERON REPRESSOR ARSR-RELATED"/>
    <property type="match status" value="1"/>
</dbReference>
<feature type="domain" description="HTH arsR-type" evidence="4">
    <location>
        <begin position="10"/>
        <end position="104"/>
    </location>
</feature>
<dbReference type="NCBIfam" id="NF033788">
    <property type="entry name" value="HTH_metalloreg"/>
    <property type="match status" value="1"/>
</dbReference>
<protein>
    <submittedName>
        <fullName evidence="5">HTH-type transcriptional regulator KmtR</fullName>
    </submittedName>
</protein>
<accession>A0A1Y5PAT1</accession>
<sequence length="115" mass="12938">MRADTNDPLPATEYVEVAVEIFRLLSDATRVRILLALQDGELSVNQLADTVDRPGPAVSQHLAKLRWARMVRVRQEGNRAFYSLVDEHAVRVVREALLQAEHAVDDQPAHHRGHA</sequence>
<dbReference type="GO" id="GO:0003700">
    <property type="term" value="F:DNA-binding transcription factor activity"/>
    <property type="evidence" value="ECO:0007669"/>
    <property type="project" value="InterPro"/>
</dbReference>
<keyword evidence="3" id="KW-0804">Transcription</keyword>
<name>A0A1Y5PAT1_9MICO</name>
<reference evidence="5" key="1">
    <citation type="submission" date="2016-03" db="EMBL/GenBank/DDBJ databases">
        <authorList>
            <person name="Ploux O."/>
        </authorList>
    </citation>
    <scope>NUCLEOTIDE SEQUENCE</scope>
    <source>
        <strain evidence="5">UC1</strain>
    </source>
</reference>
<dbReference type="AlphaFoldDB" id="A0A1Y5PAT1"/>
<dbReference type="InterPro" id="IPR051011">
    <property type="entry name" value="Metal_resp_trans_reg"/>
</dbReference>
<gene>
    <name evidence="5" type="primary">kmtR</name>
    <name evidence="5" type="ORF">MIPYR_40054</name>
</gene>
<dbReference type="SUPFAM" id="SSF46785">
    <property type="entry name" value="Winged helix' DNA-binding domain"/>
    <property type="match status" value="1"/>
</dbReference>
<keyword evidence="1" id="KW-0805">Transcription regulation</keyword>
<dbReference type="GO" id="GO:0003677">
    <property type="term" value="F:DNA binding"/>
    <property type="evidence" value="ECO:0007669"/>
    <property type="project" value="UniProtKB-KW"/>
</dbReference>
<dbReference type="InterPro" id="IPR036390">
    <property type="entry name" value="WH_DNA-bd_sf"/>
</dbReference>
<dbReference type="PROSITE" id="PS50987">
    <property type="entry name" value="HTH_ARSR_2"/>
    <property type="match status" value="1"/>
</dbReference>
<evidence type="ECO:0000313" key="5">
    <source>
        <dbReference type="EMBL" id="SBS73231.1"/>
    </source>
</evidence>
<evidence type="ECO:0000259" key="4">
    <source>
        <dbReference type="PROSITE" id="PS50987"/>
    </source>
</evidence>
<evidence type="ECO:0000256" key="1">
    <source>
        <dbReference type="ARBA" id="ARBA00023015"/>
    </source>
</evidence>
<keyword evidence="2" id="KW-0238">DNA-binding</keyword>
<dbReference type="EMBL" id="FLQR01000008">
    <property type="protein sequence ID" value="SBS73231.1"/>
    <property type="molecule type" value="Genomic_DNA"/>
</dbReference>
<dbReference type="PRINTS" id="PR00778">
    <property type="entry name" value="HTHARSR"/>
</dbReference>
<dbReference type="InterPro" id="IPR036388">
    <property type="entry name" value="WH-like_DNA-bd_sf"/>
</dbReference>
<evidence type="ECO:0000256" key="3">
    <source>
        <dbReference type="ARBA" id="ARBA00023163"/>
    </source>
</evidence>
<evidence type="ECO:0000256" key="2">
    <source>
        <dbReference type="ARBA" id="ARBA00023125"/>
    </source>
</evidence>
<dbReference type="Pfam" id="PF01022">
    <property type="entry name" value="HTH_5"/>
    <property type="match status" value="1"/>
</dbReference>
<dbReference type="RefSeq" id="WP_295576422.1">
    <property type="nucleotide sequence ID" value="NZ_FLQR01000008.1"/>
</dbReference>
<proteinExistence type="predicted"/>
<dbReference type="PANTHER" id="PTHR43132:SF8">
    <property type="entry name" value="HTH-TYPE TRANSCRIPTIONAL REGULATOR KMTR"/>
    <property type="match status" value="1"/>
</dbReference>